<dbReference type="EMBL" id="LKCW01000299">
    <property type="protein sequence ID" value="KPM34820.1"/>
    <property type="molecule type" value="Genomic_DNA"/>
</dbReference>
<gene>
    <name evidence="2" type="ORF">AK830_g11761</name>
</gene>
<comment type="caution">
    <text evidence="2">The sequence shown here is derived from an EMBL/GenBank/DDBJ whole genome shotgun (WGS) entry which is preliminary data.</text>
</comment>
<proteinExistence type="predicted"/>
<sequence length="114" mass="13656">MMMMPVDVDEIDYWWMMGVGDEVGVDETQQQEWDEIGSWPALHDMHGLIGEGLRWMRTESKDEREREHEHEQEQEQESVLDKSKRTWSSFLVAQHSTARAARLGLLFPWRWLWP</sequence>
<dbReference type="Proteomes" id="UP000050424">
    <property type="component" value="Unassembled WGS sequence"/>
</dbReference>
<evidence type="ECO:0000313" key="2">
    <source>
        <dbReference type="EMBL" id="KPM34820.1"/>
    </source>
</evidence>
<evidence type="ECO:0000313" key="3">
    <source>
        <dbReference type="Proteomes" id="UP000050424"/>
    </source>
</evidence>
<accession>A0A0N8H504</accession>
<keyword evidence="3" id="KW-1185">Reference proteome</keyword>
<name>A0A0N8H504_9HYPO</name>
<evidence type="ECO:0000256" key="1">
    <source>
        <dbReference type="SAM" id="MobiDB-lite"/>
    </source>
</evidence>
<dbReference type="AlphaFoldDB" id="A0A0N8H504"/>
<reference evidence="2 3" key="1">
    <citation type="submission" date="2015-09" db="EMBL/GenBank/DDBJ databases">
        <title>Draft genome of a European isolate of the apple canker pathogen Neonectria ditissima.</title>
        <authorList>
            <person name="Gomez-Cortecero A."/>
            <person name="Harrison R.J."/>
            <person name="Armitage A.D."/>
        </authorList>
    </citation>
    <scope>NUCLEOTIDE SEQUENCE [LARGE SCALE GENOMIC DNA]</scope>
    <source>
        <strain evidence="2 3">R09/05</strain>
    </source>
</reference>
<feature type="region of interest" description="Disordered" evidence="1">
    <location>
        <begin position="59"/>
        <end position="81"/>
    </location>
</feature>
<protein>
    <submittedName>
        <fullName evidence="2">Uncharacterized protein</fullName>
    </submittedName>
</protein>
<organism evidence="2 3">
    <name type="scientific">Neonectria ditissima</name>
    <dbReference type="NCBI Taxonomy" id="78410"/>
    <lineage>
        <taxon>Eukaryota</taxon>
        <taxon>Fungi</taxon>
        <taxon>Dikarya</taxon>
        <taxon>Ascomycota</taxon>
        <taxon>Pezizomycotina</taxon>
        <taxon>Sordariomycetes</taxon>
        <taxon>Hypocreomycetidae</taxon>
        <taxon>Hypocreales</taxon>
        <taxon>Nectriaceae</taxon>
        <taxon>Neonectria</taxon>
    </lineage>
</organism>